<dbReference type="AlphaFoldDB" id="A0AAD9ND29"/>
<sequence>MDYSGYYKTRYDRIISVIQKAPEERIRRQLLALEGWFRKKSKILASLKQETLLDVIQHCEFVTREKDDVIIHQGEKGHRFYIVLRGSVSVLLKESLEDVILGEEGSNLKVDRSTLGNQIATLGEGAPFGEIALMNPDCIRTASIVAEEKTDLVVIHRELYNRSVKRVVAREYSEKINFIESAPFIQQWMPKFRKQLAASFKRELLPFDCVLFKQGDPATDMYFIVRGEVKLIVDPEAHFQQYEKFLNRCADHIAVDEQEIIANEKAYFPQKLLPQLAKYSRVNRASFLRRPNPSPGNSKALRLPPTWSPSAIRKMNTEIHSKKVHLNLCYLGEKQFVGDIEALLGLDVYHATAVCSQETVVMVLHRSHFDRLFKKRNPRTTKDLAHMAELQLTRRALKPNILDCAPLLKCFIYKLQELQGLRRSDDETNEEFVVPSVYYEDSQSRELAAAASASRAYCWMAATRDMHGQTSSVRSTMSSRSRGAIDGSLSISINDQRSISSSLFTSNTAKT</sequence>
<dbReference type="PANTHER" id="PTHR23011">
    <property type="entry name" value="CYCLIC NUCLEOTIDE-BINDING DOMAIN CONTAINING PROTEIN"/>
    <property type="match status" value="1"/>
</dbReference>
<dbReference type="PANTHER" id="PTHR23011:SF28">
    <property type="entry name" value="CYCLIC NUCLEOTIDE-BINDING DOMAIN CONTAINING PROTEIN"/>
    <property type="match status" value="1"/>
</dbReference>
<dbReference type="InterPro" id="IPR000595">
    <property type="entry name" value="cNMP-bd_dom"/>
</dbReference>
<organism evidence="2 3">
    <name type="scientific">Paralvinella palmiformis</name>
    <dbReference type="NCBI Taxonomy" id="53620"/>
    <lineage>
        <taxon>Eukaryota</taxon>
        <taxon>Metazoa</taxon>
        <taxon>Spiralia</taxon>
        <taxon>Lophotrochozoa</taxon>
        <taxon>Annelida</taxon>
        <taxon>Polychaeta</taxon>
        <taxon>Sedentaria</taxon>
        <taxon>Canalipalpata</taxon>
        <taxon>Terebellida</taxon>
        <taxon>Terebelliformia</taxon>
        <taxon>Alvinellidae</taxon>
        <taxon>Paralvinella</taxon>
    </lineage>
</organism>
<dbReference type="PRINTS" id="PR00103">
    <property type="entry name" value="CAMPKINASE"/>
</dbReference>
<dbReference type="Gene3D" id="2.60.120.10">
    <property type="entry name" value="Jelly Rolls"/>
    <property type="match status" value="2"/>
</dbReference>
<comment type="caution">
    <text evidence="2">The sequence shown here is derived from an EMBL/GenBank/DDBJ whole genome shotgun (WGS) entry which is preliminary data.</text>
</comment>
<dbReference type="SMART" id="SM00100">
    <property type="entry name" value="cNMP"/>
    <property type="match status" value="2"/>
</dbReference>
<dbReference type="SUPFAM" id="SSF51206">
    <property type="entry name" value="cAMP-binding domain-like"/>
    <property type="match status" value="2"/>
</dbReference>
<accession>A0AAD9ND29</accession>
<feature type="domain" description="Cyclic nucleotide-binding" evidence="1">
    <location>
        <begin position="184"/>
        <end position="289"/>
    </location>
</feature>
<dbReference type="PROSITE" id="PS50042">
    <property type="entry name" value="CNMP_BINDING_3"/>
    <property type="match status" value="2"/>
</dbReference>
<dbReference type="InterPro" id="IPR014710">
    <property type="entry name" value="RmlC-like_jellyroll"/>
</dbReference>
<dbReference type="InterPro" id="IPR018488">
    <property type="entry name" value="cNMP-bd_CS"/>
</dbReference>
<dbReference type="EMBL" id="JAODUP010000074">
    <property type="protein sequence ID" value="KAK2163781.1"/>
    <property type="molecule type" value="Genomic_DNA"/>
</dbReference>
<dbReference type="CDD" id="cd00038">
    <property type="entry name" value="CAP_ED"/>
    <property type="match status" value="2"/>
</dbReference>
<name>A0AAD9ND29_9ANNE</name>
<evidence type="ECO:0000259" key="1">
    <source>
        <dbReference type="PROSITE" id="PS50042"/>
    </source>
</evidence>
<dbReference type="PROSITE" id="PS00888">
    <property type="entry name" value="CNMP_BINDING_1"/>
    <property type="match status" value="1"/>
</dbReference>
<gene>
    <name evidence="2" type="ORF">LSH36_74g06010</name>
</gene>
<feature type="domain" description="Cyclic nucleotide-binding" evidence="1">
    <location>
        <begin position="43"/>
        <end position="181"/>
    </location>
</feature>
<dbReference type="InterPro" id="IPR018490">
    <property type="entry name" value="cNMP-bd_dom_sf"/>
</dbReference>
<dbReference type="PROSITE" id="PS00889">
    <property type="entry name" value="CNMP_BINDING_2"/>
    <property type="match status" value="1"/>
</dbReference>
<proteinExistence type="predicted"/>
<keyword evidence="3" id="KW-1185">Reference proteome</keyword>
<dbReference type="Proteomes" id="UP001208570">
    <property type="component" value="Unassembled WGS sequence"/>
</dbReference>
<reference evidence="2" key="1">
    <citation type="journal article" date="2023" name="Mol. Biol. Evol.">
        <title>Third-Generation Sequencing Reveals the Adaptive Role of the Epigenome in Three Deep-Sea Polychaetes.</title>
        <authorList>
            <person name="Perez M."/>
            <person name="Aroh O."/>
            <person name="Sun Y."/>
            <person name="Lan Y."/>
            <person name="Juniper S.K."/>
            <person name="Young C.R."/>
            <person name="Angers B."/>
            <person name="Qian P.Y."/>
        </authorList>
    </citation>
    <scope>NUCLEOTIDE SEQUENCE</scope>
    <source>
        <strain evidence="2">P08H-3</strain>
    </source>
</reference>
<evidence type="ECO:0000313" key="3">
    <source>
        <dbReference type="Proteomes" id="UP001208570"/>
    </source>
</evidence>
<dbReference type="Pfam" id="PF00027">
    <property type="entry name" value="cNMP_binding"/>
    <property type="match status" value="1"/>
</dbReference>
<evidence type="ECO:0000313" key="2">
    <source>
        <dbReference type="EMBL" id="KAK2163781.1"/>
    </source>
</evidence>
<protein>
    <recommendedName>
        <fullName evidence="1">Cyclic nucleotide-binding domain-containing protein</fullName>
    </recommendedName>
</protein>